<dbReference type="AlphaFoldDB" id="A0A915YK08"/>
<sequence length="143" mass="15965">MKTICFIAILFGLYALTSCESIGGNNEPARSPEETMNGFIEKIKANDFQGAKEFTSNTTDAVMDFMKTRIEMLKQMNKEDQIAALFGGIDLSQNIKITCKTTSEDKTTCNCCEEITENCKDIVLIKEGGKWLIDQPKESTVEQ</sequence>
<evidence type="ECO:0000313" key="2">
    <source>
        <dbReference type="Proteomes" id="UP001060919"/>
    </source>
</evidence>
<dbReference type="EMBL" id="AP026867">
    <property type="protein sequence ID" value="BDS14642.1"/>
    <property type="molecule type" value="Genomic_DNA"/>
</dbReference>
<dbReference type="Gene3D" id="3.10.450.50">
    <property type="match status" value="1"/>
</dbReference>
<protein>
    <submittedName>
        <fullName evidence="1">DUF4878 domain-containing protein</fullName>
    </submittedName>
</protein>
<dbReference type="Proteomes" id="UP001060919">
    <property type="component" value="Chromosome"/>
</dbReference>
<reference evidence="1" key="1">
    <citation type="submission" date="2022-09" db="EMBL/GenBank/DDBJ databases">
        <title>Aureispira anguillicida sp. nov., isolated from Leptocephalus of Japanese eel Anguilla japonica.</title>
        <authorList>
            <person name="Yuasa K."/>
            <person name="Mekata T."/>
            <person name="Ikunari K."/>
        </authorList>
    </citation>
    <scope>NUCLEOTIDE SEQUENCE</scope>
    <source>
        <strain evidence="1">EL160426</strain>
    </source>
</reference>
<dbReference type="PROSITE" id="PS51257">
    <property type="entry name" value="PROKAR_LIPOPROTEIN"/>
    <property type="match status" value="1"/>
</dbReference>
<evidence type="ECO:0000313" key="1">
    <source>
        <dbReference type="EMBL" id="BDS14642.1"/>
    </source>
</evidence>
<name>A0A915YK08_9BACT</name>
<accession>A0A915YK08</accession>
<dbReference type="KEGG" id="aup:AsAng_0054230"/>
<dbReference type="RefSeq" id="WP_264789860.1">
    <property type="nucleotide sequence ID" value="NZ_AP026867.1"/>
</dbReference>
<organism evidence="1 2">
    <name type="scientific">Aureispira anguillae</name>
    <dbReference type="NCBI Taxonomy" id="2864201"/>
    <lineage>
        <taxon>Bacteria</taxon>
        <taxon>Pseudomonadati</taxon>
        <taxon>Bacteroidota</taxon>
        <taxon>Saprospiria</taxon>
        <taxon>Saprospirales</taxon>
        <taxon>Saprospiraceae</taxon>
        <taxon>Aureispira</taxon>
    </lineage>
</organism>
<proteinExistence type="predicted"/>
<gene>
    <name evidence="1" type="ORF">AsAng_0054230</name>
</gene>
<keyword evidence="2" id="KW-1185">Reference proteome</keyword>